<organism evidence="2 3">
    <name type="scientific">Sessilibacter corallicola</name>
    <dbReference type="NCBI Taxonomy" id="2904075"/>
    <lineage>
        <taxon>Bacteria</taxon>
        <taxon>Pseudomonadati</taxon>
        <taxon>Pseudomonadota</taxon>
        <taxon>Gammaproteobacteria</taxon>
        <taxon>Cellvibrionales</taxon>
        <taxon>Cellvibrionaceae</taxon>
        <taxon>Sessilibacter</taxon>
    </lineage>
</organism>
<comment type="caution">
    <text evidence="2">The sequence shown here is derived from an EMBL/GenBank/DDBJ whole genome shotgun (WGS) entry which is preliminary data.</text>
</comment>
<accession>A0ABQ0A6N0</accession>
<gene>
    <name evidence="2" type="ORF">NBRC116591_10600</name>
</gene>
<dbReference type="PROSITE" id="PS51340">
    <property type="entry name" value="MOSC"/>
    <property type="match status" value="1"/>
</dbReference>
<dbReference type="InterPro" id="IPR052716">
    <property type="entry name" value="MOSC_domain"/>
</dbReference>
<dbReference type="Gene3D" id="2.40.33.20">
    <property type="entry name" value="PK beta-barrel domain-like"/>
    <property type="match status" value="1"/>
</dbReference>
<dbReference type="SUPFAM" id="SSF50800">
    <property type="entry name" value="PK beta-barrel domain-like"/>
    <property type="match status" value="1"/>
</dbReference>
<evidence type="ECO:0000313" key="3">
    <source>
        <dbReference type="Proteomes" id="UP001465153"/>
    </source>
</evidence>
<keyword evidence="3" id="KW-1185">Reference proteome</keyword>
<feature type="domain" description="MOSC" evidence="1">
    <location>
        <begin position="34"/>
        <end position="163"/>
    </location>
</feature>
<dbReference type="PANTHER" id="PTHR36930">
    <property type="entry name" value="METAL-SULFUR CLUSTER BIOSYNTHESIS PROTEINS YUAD-RELATED"/>
    <property type="match status" value="1"/>
</dbReference>
<evidence type="ECO:0000313" key="2">
    <source>
        <dbReference type="EMBL" id="GAA6167250.1"/>
    </source>
</evidence>
<proteinExistence type="predicted"/>
<reference evidence="2 3" key="1">
    <citation type="submission" date="2024-04" db="EMBL/GenBank/DDBJ databases">
        <title>Draft genome sequence of Sessilibacter corallicola NBRC 116591.</title>
        <authorList>
            <person name="Miyakawa T."/>
            <person name="Kusuya Y."/>
            <person name="Miura T."/>
        </authorList>
    </citation>
    <scope>NUCLEOTIDE SEQUENCE [LARGE SCALE GENOMIC DNA]</scope>
    <source>
        <strain evidence="2 3">KU-00831-HH</strain>
    </source>
</reference>
<dbReference type="Pfam" id="PF03473">
    <property type="entry name" value="MOSC"/>
    <property type="match status" value="1"/>
</dbReference>
<dbReference type="RefSeq" id="WP_353301947.1">
    <property type="nucleotide sequence ID" value="NZ_BAABWN010000003.1"/>
</dbReference>
<dbReference type="Proteomes" id="UP001465153">
    <property type="component" value="Unassembled WGS sequence"/>
</dbReference>
<evidence type="ECO:0000259" key="1">
    <source>
        <dbReference type="PROSITE" id="PS51340"/>
    </source>
</evidence>
<dbReference type="PANTHER" id="PTHR36930:SF1">
    <property type="entry name" value="MOSC DOMAIN-CONTAINING PROTEIN"/>
    <property type="match status" value="1"/>
</dbReference>
<dbReference type="InterPro" id="IPR005302">
    <property type="entry name" value="MoCF_Sase_C"/>
</dbReference>
<dbReference type="EMBL" id="BAABWN010000003">
    <property type="protein sequence ID" value="GAA6167250.1"/>
    <property type="molecule type" value="Genomic_DNA"/>
</dbReference>
<sequence>MSALHKLFARYVPTMSPGTLNWIGLRPARKAPMIVVETANALEELGLEGDRRCEATPGSARQVTIINQEHIEVIEKLLNIDSIDPSLLRRNLVVSGINLQALRHQYFQIGNVIFEATAQCHPCRRMEQNLGVGGAAAVLGHGGICAKIIKGGKISVGDQILPVLKEEPSN</sequence>
<dbReference type="InterPro" id="IPR011037">
    <property type="entry name" value="Pyrv_Knase-like_insert_dom_sf"/>
</dbReference>
<name>A0ABQ0A6N0_9GAMM</name>
<protein>
    <submittedName>
        <fullName evidence="2">MOSC domain-containing protein</fullName>
    </submittedName>
</protein>